<sequence>MLAFPLILDFALLVLGPLLAQTLHLHLPYQHHIQLIAYSQNQLSVFKSPSEESTTSPPTNPFTHLAGIPTERNNTTIEGE</sequence>
<feature type="compositionally biased region" description="Low complexity" evidence="1">
    <location>
        <begin position="51"/>
        <end position="63"/>
    </location>
</feature>
<gene>
    <name evidence="3" type="ORF">RhiirA1_483734</name>
</gene>
<dbReference type="EMBL" id="LLXH01007633">
    <property type="protein sequence ID" value="PKC51441.1"/>
    <property type="molecule type" value="Genomic_DNA"/>
</dbReference>
<protein>
    <submittedName>
        <fullName evidence="3">Uncharacterized protein</fullName>
    </submittedName>
</protein>
<feature type="chain" id="PRO_5014618590" evidence="2">
    <location>
        <begin position="21"/>
        <end position="80"/>
    </location>
</feature>
<feature type="compositionally biased region" description="Polar residues" evidence="1">
    <location>
        <begin position="71"/>
        <end position="80"/>
    </location>
</feature>
<keyword evidence="2" id="KW-0732">Signal</keyword>
<evidence type="ECO:0000313" key="4">
    <source>
        <dbReference type="Proteomes" id="UP000232688"/>
    </source>
</evidence>
<accession>A0A2N0QK48</accession>
<comment type="caution">
    <text evidence="3">The sequence shown here is derived from an EMBL/GenBank/DDBJ whole genome shotgun (WGS) entry which is preliminary data.</text>
</comment>
<feature type="region of interest" description="Disordered" evidence="1">
    <location>
        <begin position="47"/>
        <end position="80"/>
    </location>
</feature>
<reference evidence="3 4" key="1">
    <citation type="submission" date="2017-10" db="EMBL/GenBank/DDBJ databases">
        <title>Extensive intraspecific genome diversity in a model arbuscular mycorrhizal fungus.</title>
        <authorList>
            <person name="Chen E.C.H."/>
            <person name="Morin E."/>
            <person name="Baudet D."/>
            <person name="Noel J."/>
            <person name="Ndikumana S."/>
            <person name="Charron P."/>
            <person name="St-Onge C."/>
            <person name="Giorgi J."/>
            <person name="Grigoriev I.V."/>
            <person name="Roux C."/>
            <person name="Martin F.M."/>
            <person name="Corradi N."/>
        </authorList>
    </citation>
    <scope>NUCLEOTIDE SEQUENCE [LARGE SCALE GENOMIC DNA]</scope>
    <source>
        <strain evidence="3 4">A1</strain>
    </source>
</reference>
<name>A0A2N0QK48_9GLOM</name>
<evidence type="ECO:0000256" key="2">
    <source>
        <dbReference type="SAM" id="SignalP"/>
    </source>
</evidence>
<dbReference type="VEuPathDB" id="FungiDB:RhiirA1_483734"/>
<dbReference type="AlphaFoldDB" id="A0A2N0QK48"/>
<reference evidence="3 4" key="2">
    <citation type="submission" date="2017-10" db="EMBL/GenBank/DDBJ databases">
        <title>Genome analyses suggest a sexual origin of heterokaryosis in a supposedly ancient asexual fungus.</title>
        <authorList>
            <person name="Corradi N."/>
            <person name="Sedzielewska K."/>
            <person name="Noel J."/>
            <person name="Charron P."/>
            <person name="Farinelli L."/>
            <person name="Marton T."/>
            <person name="Kruger M."/>
            <person name="Pelin A."/>
            <person name="Brachmann A."/>
            <person name="Corradi N."/>
        </authorList>
    </citation>
    <scope>NUCLEOTIDE SEQUENCE [LARGE SCALE GENOMIC DNA]</scope>
    <source>
        <strain evidence="3 4">A1</strain>
    </source>
</reference>
<proteinExistence type="predicted"/>
<feature type="signal peptide" evidence="2">
    <location>
        <begin position="1"/>
        <end position="20"/>
    </location>
</feature>
<evidence type="ECO:0000313" key="3">
    <source>
        <dbReference type="EMBL" id="PKC51441.1"/>
    </source>
</evidence>
<dbReference type="Proteomes" id="UP000232688">
    <property type="component" value="Unassembled WGS sequence"/>
</dbReference>
<organism evidence="3 4">
    <name type="scientific">Rhizophagus irregularis</name>
    <dbReference type="NCBI Taxonomy" id="588596"/>
    <lineage>
        <taxon>Eukaryota</taxon>
        <taxon>Fungi</taxon>
        <taxon>Fungi incertae sedis</taxon>
        <taxon>Mucoromycota</taxon>
        <taxon>Glomeromycotina</taxon>
        <taxon>Glomeromycetes</taxon>
        <taxon>Glomerales</taxon>
        <taxon>Glomeraceae</taxon>
        <taxon>Rhizophagus</taxon>
    </lineage>
</organism>
<evidence type="ECO:0000256" key="1">
    <source>
        <dbReference type="SAM" id="MobiDB-lite"/>
    </source>
</evidence>